<evidence type="ECO:0000313" key="2">
    <source>
        <dbReference type="EMBL" id="ROZ86617.1"/>
    </source>
</evidence>
<proteinExistence type="predicted"/>
<accession>A0ABX9XK71</accession>
<dbReference type="InterPro" id="IPR001387">
    <property type="entry name" value="Cro/C1-type_HTH"/>
</dbReference>
<protein>
    <submittedName>
        <fullName evidence="2">XRE family transcriptional regulator</fullName>
    </submittedName>
</protein>
<dbReference type="InterPro" id="IPR010982">
    <property type="entry name" value="Lambda_DNA-bd_dom_sf"/>
</dbReference>
<sequence>MAQTTAIIDVLKKLLKEQGVTYLQVAQALALSEASVKRLFAERQFSLQRLDRVCALLGLEISDLVRRLEHDMCIDALALEQEQELVSDSKLLLVAICALNRWSLGQMLENYALSEPEAISKLARLDRMGLIELLPGNRIKPLITHDFNWQKKGPIQRFFESQVQADFFQCHFNQPGELRLFLNGMLSPRSNEAMQQKLRRLALEFRHSHQEDLALPLEQRYGVSMIVAIRPWEVAVFQQYRRADAQKFYPGHAGNGSDKR</sequence>
<dbReference type="SMART" id="SM00530">
    <property type="entry name" value="HTH_XRE"/>
    <property type="match status" value="1"/>
</dbReference>
<keyword evidence="3" id="KW-1185">Reference proteome</keyword>
<evidence type="ECO:0000313" key="3">
    <source>
        <dbReference type="Proteomes" id="UP000275199"/>
    </source>
</evidence>
<dbReference type="Pfam" id="PF13443">
    <property type="entry name" value="HTH_26"/>
    <property type="match status" value="1"/>
</dbReference>
<dbReference type="PROSITE" id="PS50943">
    <property type="entry name" value="HTH_CROC1"/>
    <property type="match status" value="1"/>
</dbReference>
<gene>
    <name evidence="2" type="ORF">EF096_05230</name>
</gene>
<dbReference type="RefSeq" id="WP_123888572.1">
    <property type="nucleotide sequence ID" value="NZ_RKKU01000004.1"/>
</dbReference>
<dbReference type="Gene3D" id="1.10.260.40">
    <property type="entry name" value="lambda repressor-like DNA-binding domains"/>
    <property type="match status" value="1"/>
</dbReference>
<dbReference type="SUPFAM" id="SSF47413">
    <property type="entry name" value="lambda repressor-like DNA-binding domains"/>
    <property type="match status" value="1"/>
</dbReference>
<dbReference type="EMBL" id="RKKU01000004">
    <property type="protein sequence ID" value="ROZ86617.1"/>
    <property type="molecule type" value="Genomic_DNA"/>
</dbReference>
<feature type="domain" description="HTH cro/C1-type" evidence="1">
    <location>
        <begin position="11"/>
        <end position="64"/>
    </location>
</feature>
<evidence type="ECO:0000259" key="1">
    <source>
        <dbReference type="PROSITE" id="PS50943"/>
    </source>
</evidence>
<name>A0ABX9XK71_9PSED</name>
<dbReference type="Proteomes" id="UP000275199">
    <property type="component" value="Unassembled WGS sequence"/>
</dbReference>
<organism evidence="2 3">
    <name type="scientific">Pseudomonas neustonica</name>
    <dbReference type="NCBI Taxonomy" id="2487346"/>
    <lineage>
        <taxon>Bacteria</taxon>
        <taxon>Pseudomonadati</taxon>
        <taxon>Pseudomonadota</taxon>
        <taxon>Gammaproteobacteria</taxon>
        <taxon>Pseudomonadales</taxon>
        <taxon>Pseudomonadaceae</taxon>
        <taxon>Pseudomonas</taxon>
    </lineage>
</organism>
<reference evidence="2 3" key="1">
    <citation type="submission" date="2018-11" db="EMBL/GenBank/DDBJ databases">
        <authorList>
            <person name="Jang G.I."/>
            <person name="Hwang C.Y."/>
        </authorList>
    </citation>
    <scope>NUCLEOTIDE SEQUENCE [LARGE SCALE GENOMIC DNA]</scope>
    <source>
        <strain evidence="2 3">SSM26</strain>
    </source>
</reference>
<comment type="caution">
    <text evidence="2">The sequence shown here is derived from an EMBL/GenBank/DDBJ whole genome shotgun (WGS) entry which is preliminary data.</text>
</comment>
<dbReference type="CDD" id="cd00093">
    <property type="entry name" value="HTH_XRE"/>
    <property type="match status" value="1"/>
</dbReference>